<dbReference type="KEGG" id="pfp:PFL1_06278"/>
<gene>
    <name evidence="3" type="ORF">PFL1_06278</name>
</gene>
<feature type="region of interest" description="Disordered" evidence="1">
    <location>
        <begin position="27"/>
        <end position="69"/>
    </location>
</feature>
<proteinExistence type="predicted"/>
<dbReference type="HOGENOM" id="CLU_1008753_0_0_1"/>
<evidence type="ECO:0000313" key="4">
    <source>
        <dbReference type="Proteomes" id="UP000053664"/>
    </source>
</evidence>
<evidence type="ECO:0000313" key="3">
    <source>
        <dbReference type="EMBL" id="EPQ26070.1"/>
    </source>
</evidence>
<dbReference type="AlphaFoldDB" id="A0A061H2P0"/>
<dbReference type="Proteomes" id="UP000053664">
    <property type="component" value="Unassembled WGS sequence"/>
</dbReference>
<reference evidence="3 4" key="1">
    <citation type="journal article" date="2013" name="Plant Cell">
        <title>The transition from a phytopathogenic smut ancestor to an anamorphic biocontrol agent deciphered by comparative whole-genome analysis.</title>
        <authorList>
            <person name="Lefebvre F."/>
            <person name="Joly D.L."/>
            <person name="Labbe C."/>
            <person name="Teichmann B."/>
            <person name="Linning R."/>
            <person name="Belzile F."/>
            <person name="Bakkeren G."/>
            <person name="Belanger R.R."/>
        </authorList>
    </citation>
    <scope>NUCLEOTIDE SEQUENCE [LARGE SCALE GENOMIC DNA]</scope>
    <source>
        <strain evidence="3 4">PF-1</strain>
    </source>
</reference>
<feature type="compositionally biased region" description="Polar residues" evidence="1">
    <location>
        <begin position="30"/>
        <end position="48"/>
    </location>
</feature>
<evidence type="ECO:0000256" key="1">
    <source>
        <dbReference type="SAM" id="MobiDB-lite"/>
    </source>
</evidence>
<evidence type="ECO:0008006" key="5">
    <source>
        <dbReference type="Google" id="ProtNLM"/>
    </source>
</evidence>
<evidence type="ECO:0000256" key="2">
    <source>
        <dbReference type="SAM" id="SignalP"/>
    </source>
</evidence>
<name>A0A061H2P0_9BASI</name>
<sequence>MSRLVPLFVAYLSLSLSSIAAVAVGPNKPPTQDTTLSSPNSNNPTTKAKATARDPTQPGLFDPTSRGVSSRNCTYTAPRGFLVDRAEYTLGSDIFYSSGWHASMLFDQSAQNGQRSEPFVTVYNPTARGSGAPEWKREVNIDLHPPLTAAYAKAGIVSTTVTDLRTSPQIYFDATARHLEVGTRLGGSDVPAARYRSARPSDADLHLDTFAFYSGCIGDHANQNDCGWSWKDLSFTLDKPLPSAQQHTQVFTCTSADQGTVVHTAKVDGEQVVFAA</sequence>
<feature type="chain" id="PRO_5001599585" description="Secreted protein" evidence="2">
    <location>
        <begin position="22"/>
        <end position="276"/>
    </location>
</feature>
<dbReference type="RefSeq" id="XP_007882010.1">
    <property type="nucleotide sequence ID" value="XM_007883819.1"/>
</dbReference>
<feature type="signal peptide" evidence="2">
    <location>
        <begin position="1"/>
        <end position="21"/>
    </location>
</feature>
<protein>
    <recommendedName>
        <fullName evidence="5">Secreted protein</fullName>
    </recommendedName>
</protein>
<keyword evidence="2" id="KW-0732">Signal</keyword>
<accession>A0A061H2P0</accession>
<dbReference type="GeneID" id="19320356"/>
<dbReference type="EMBL" id="KE361647">
    <property type="protein sequence ID" value="EPQ26070.1"/>
    <property type="molecule type" value="Genomic_DNA"/>
</dbReference>
<organism evidence="3 4">
    <name type="scientific">Pseudozyma flocculosa PF-1</name>
    <dbReference type="NCBI Taxonomy" id="1277687"/>
    <lineage>
        <taxon>Eukaryota</taxon>
        <taxon>Fungi</taxon>
        <taxon>Dikarya</taxon>
        <taxon>Basidiomycota</taxon>
        <taxon>Ustilaginomycotina</taxon>
        <taxon>Ustilaginomycetes</taxon>
        <taxon>Ustilaginales</taxon>
        <taxon>Ustilaginaceae</taxon>
        <taxon>Pseudozyma</taxon>
    </lineage>
</organism>